<dbReference type="EMBL" id="LR796378">
    <property type="protein sequence ID" value="CAB4140588.1"/>
    <property type="molecule type" value="Genomic_DNA"/>
</dbReference>
<proteinExistence type="predicted"/>
<reference evidence="2" key="1">
    <citation type="submission" date="2020-04" db="EMBL/GenBank/DDBJ databases">
        <authorList>
            <person name="Chiriac C."/>
            <person name="Salcher M."/>
            <person name="Ghai R."/>
            <person name="Kavagutti S V."/>
        </authorList>
    </citation>
    <scope>NUCLEOTIDE SEQUENCE</scope>
</reference>
<name>A0A6J5M1G2_9CAUD</name>
<keyword evidence="1" id="KW-0812">Transmembrane</keyword>
<keyword evidence="1" id="KW-0472">Membrane</keyword>
<keyword evidence="1" id="KW-1133">Transmembrane helix</keyword>
<evidence type="ECO:0000313" key="2">
    <source>
        <dbReference type="EMBL" id="CAB4140588.1"/>
    </source>
</evidence>
<organism evidence="2">
    <name type="scientific">uncultured Caudovirales phage</name>
    <dbReference type="NCBI Taxonomy" id="2100421"/>
    <lineage>
        <taxon>Viruses</taxon>
        <taxon>Duplodnaviria</taxon>
        <taxon>Heunggongvirae</taxon>
        <taxon>Uroviricota</taxon>
        <taxon>Caudoviricetes</taxon>
        <taxon>Peduoviridae</taxon>
        <taxon>Maltschvirus</taxon>
        <taxon>Maltschvirus maltsch</taxon>
    </lineage>
</organism>
<accession>A0A6J5M1G2</accession>
<sequence>MIDPITIGLAIQGVKLVVNGIKSAADEAKEAFDSINECVESGKTLADSIAPVKQFFSAAGKYETNRAQLEEAKVSQEEAIERGETVANHMSDAEYVMELMAIDRQIKQYYDDIKHIFIYHFQEAGMWDEFWQRMGKLRADREAKAEAKRRAETEKIIKQKAEIMRKRRQRAKRIEAVQMVLAGIVIIGIIVGFVFFMQWMIQQGGMK</sequence>
<feature type="transmembrane region" description="Helical" evidence="1">
    <location>
        <begin position="176"/>
        <end position="201"/>
    </location>
</feature>
<evidence type="ECO:0000256" key="1">
    <source>
        <dbReference type="SAM" id="Phobius"/>
    </source>
</evidence>
<gene>
    <name evidence="2" type="ORF">UFOVP405_57</name>
</gene>
<protein>
    <submittedName>
        <fullName evidence="2">Uncharacterized protein</fullName>
    </submittedName>
</protein>